<proteinExistence type="predicted"/>
<feature type="coiled-coil region" evidence="1">
    <location>
        <begin position="229"/>
        <end position="267"/>
    </location>
</feature>
<evidence type="ECO:0000256" key="1">
    <source>
        <dbReference type="SAM" id="Coils"/>
    </source>
</evidence>
<sequence length="303" mass="32296">MSGDADAKEGADTAVPEVAPISPVSPSPRGVSSPRNHGIPVLQHSPYGSGGGRRDRSASFQGIVASNAAGTPIVSSRLALGHASPNVGSSRYSSHSAGASPVPNFTGAFSTLPPAAPFLPNLVSSSAIPPVANSHLHDVHVKVVVDAAMQQEKARAEELQALEMDMDVDELKRALKKERAHSSRLAVDLATLRSAAVQSQADAEVHEEGRINGLMRRLEGLQQEKGRIIFELEREEEMLTNTLQKKLNEVRREKALLEQQIEREQLSHSELVSRLQNMAIGNSAASSVHVTDATAEGAAVIRE</sequence>
<dbReference type="AlphaFoldDB" id="A0A7S2URH4"/>
<dbReference type="PANTHER" id="PTHR15276">
    <property type="entry name" value="H4 D10S170 PROTEIN-RELATED"/>
    <property type="match status" value="1"/>
</dbReference>
<protein>
    <submittedName>
        <fullName evidence="3">Uncharacterized protein</fullName>
    </submittedName>
</protein>
<dbReference type="InterPro" id="IPR019152">
    <property type="entry name" value="DUF2046"/>
</dbReference>
<feature type="region of interest" description="Disordered" evidence="2">
    <location>
        <begin position="1"/>
        <end position="56"/>
    </location>
</feature>
<dbReference type="PANTHER" id="PTHR15276:SF0">
    <property type="entry name" value="COILED-COIL DOMAIN-CONTAINING PROTEIN 6"/>
    <property type="match status" value="1"/>
</dbReference>
<dbReference type="Pfam" id="PF09755">
    <property type="entry name" value="DUF2046"/>
    <property type="match status" value="1"/>
</dbReference>
<feature type="compositionally biased region" description="Low complexity" evidence="2">
    <location>
        <begin position="20"/>
        <end position="35"/>
    </location>
</feature>
<accession>A0A7S2URH4</accession>
<evidence type="ECO:0000256" key="2">
    <source>
        <dbReference type="SAM" id="MobiDB-lite"/>
    </source>
</evidence>
<reference evidence="3" key="1">
    <citation type="submission" date="2021-01" db="EMBL/GenBank/DDBJ databases">
        <authorList>
            <person name="Corre E."/>
            <person name="Pelletier E."/>
            <person name="Niang G."/>
            <person name="Scheremetjew M."/>
            <person name="Finn R."/>
            <person name="Kale V."/>
            <person name="Holt S."/>
            <person name="Cochrane G."/>
            <person name="Meng A."/>
            <person name="Brown T."/>
            <person name="Cohen L."/>
        </authorList>
    </citation>
    <scope>NUCLEOTIDE SEQUENCE</scope>
    <source>
        <strain evidence="3">CCMP2084</strain>
    </source>
</reference>
<gene>
    <name evidence="3" type="ORF">ASEP1449_LOCUS19803</name>
</gene>
<evidence type="ECO:0000313" key="3">
    <source>
        <dbReference type="EMBL" id="CAD9827968.1"/>
    </source>
</evidence>
<name>A0A7S2URH4_9STRA</name>
<dbReference type="EMBL" id="HBHQ01029188">
    <property type="protein sequence ID" value="CAD9827968.1"/>
    <property type="molecule type" value="Transcribed_RNA"/>
</dbReference>
<organism evidence="3">
    <name type="scientific">Attheya septentrionalis</name>
    <dbReference type="NCBI Taxonomy" id="420275"/>
    <lineage>
        <taxon>Eukaryota</taxon>
        <taxon>Sar</taxon>
        <taxon>Stramenopiles</taxon>
        <taxon>Ochrophyta</taxon>
        <taxon>Bacillariophyta</taxon>
        <taxon>Coscinodiscophyceae</taxon>
        <taxon>Chaetocerotophycidae</taxon>
        <taxon>Chaetocerotales</taxon>
        <taxon>Attheyaceae</taxon>
        <taxon>Attheya</taxon>
    </lineage>
</organism>
<keyword evidence="1" id="KW-0175">Coiled coil</keyword>
<feature type="compositionally biased region" description="Basic and acidic residues" evidence="2">
    <location>
        <begin position="1"/>
        <end position="11"/>
    </location>
</feature>